<evidence type="ECO:0000313" key="1">
    <source>
        <dbReference type="EMBL" id="QSZ67751.1"/>
    </source>
</evidence>
<reference evidence="1" key="1">
    <citation type="journal article" date="2001" name="Int. J. Syst. Evol. Microbiol.">
        <title>Methanofollis aquaemaris sp. nov., a methanogen isolated from an aquaculture fish pond.</title>
        <authorList>
            <person name="Lai M.C."/>
            <person name="Chen S.C."/>
        </authorList>
    </citation>
    <scope>NUCLEOTIDE SEQUENCE</scope>
    <source>
        <strain evidence="1">N2F9704</strain>
    </source>
</reference>
<protein>
    <submittedName>
        <fullName evidence="1">DUF2073 domain-containing protein</fullName>
    </submittedName>
</protein>
<accession>A0A8A3S7Q0</accession>
<dbReference type="KEGG" id="maqe:RJ40_09675"/>
<organism evidence="1 2">
    <name type="scientific">Methanofollis aquaemaris</name>
    <dbReference type="NCBI Taxonomy" id="126734"/>
    <lineage>
        <taxon>Archaea</taxon>
        <taxon>Methanobacteriati</taxon>
        <taxon>Methanobacteriota</taxon>
        <taxon>Stenosarchaea group</taxon>
        <taxon>Methanomicrobia</taxon>
        <taxon>Methanomicrobiales</taxon>
        <taxon>Methanomicrobiaceae</taxon>
        <taxon>Methanofollis</taxon>
    </lineage>
</organism>
<dbReference type="Pfam" id="PF09846">
    <property type="entry name" value="OapB"/>
    <property type="match status" value="1"/>
</dbReference>
<dbReference type="Proteomes" id="UP001042704">
    <property type="component" value="Chromosome"/>
</dbReference>
<evidence type="ECO:0000313" key="2">
    <source>
        <dbReference type="Proteomes" id="UP001042704"/>
    </source>
</evidence>
<dbReference type="GeneID" id="76424640"/>
<name>A0A8A3S7Q0_9EURY</name>
<sequence length="124" mass="13756">MIQGVQIDFVSADRMERLSMMEKIRLILDNVRAGRIVVLERGLAPEEQSRLIEVTMMEISPGGFSGIEIETYPTKDGGEGFGGFLSRFVGRKPDESRLTVIGPANQLKTLKKDEGLISAWVSSR</sequence>
<dbReference type="RefSeq" id="WP_265580664.1">
    <property type="nucleotide sequence ID" value="NZ_CP036172.1"/>
</dbReference>
<dbReference type="PIRSF" id="PIRSF004977">
    <property type="entry name" value="UCP004977"/>
    <property type="match status" value="1"/>
</dbReference>
<proteinExistence type="predicted"/>
<keyword evidence="2" id="KW-1185">Reference proteome</keyword>
<dbReference type="EMBL" id="CP036172">
    <property type="protein sequence ID" value="QSZ67751.1"/>
    <property type="molecule type" value="Genomic_DNA"/>
</dbReference>
<reference evidence="1" key="2">
    <citation type="submission" date="2019-02" db="EMBL/GenBank/DDBJ databases">
        <authorList>
            <person name="Chen S.-C."/>
            <person name="Chien H.-H."/>
            <person name="Lai M.-C."/>
        </authorList>
    </citation>
    <scope>NUCLEOTIDE SEQUENCE</scope>
    <source>
        <strain evidence="1">N2F9704</strain>
    </source>
</reference>
<dbReference type="AlphaFoldDB" id="A0A8A3S7Q0"/>
<dbReference type="InterPro" id="IPR012017">
    <property type="entry name" value="OapB-like"/>
</dbReference>
<gene>
    <name evidence="1" type="ORF">RJ40_09675</name>
</gene>